<evidence type="ECO:0000313" key="2">
    <source>
        <dbReference type="EMBL" id="MBB2958967.1"/>
    </source>
</evidence>
<organism evidence="2 3">
    <name type="scientific">Pseudoclavibacter helvolus</name>
    <dbReference type="NCBI Taxonomy" id="255205"/>
    <lineage>
        <taxon>Bacteria</taxon>
        <taxon>Bacillati</taxon>
        <taxon>Actinomycetota</taxon>
        <taxon>Actinomycetes</taxon>
        <taxon>Micrococcales</taxon>
        <taxon>Microbacteriaceae</taxon>
        <taxon>Pseudoclavibacter</taxon>
    </lineage>
</organism>
<reference evidence="2 3" key="1">
    <citation type="submission" date="2020-08" db="EMBL/GenBank/DDBJ databases">
        <title>Sequencing the genomes of 1000 actinobacteria strains.</title>
        <authorList>
            <person name="Klenk H.-P."/>
        </authorList>
    </citation>
    <scope>NUCLEOTIDE SEQUENCE [LARGE SCALE GENOMIC DNA]</scope>
    <source>
        <strain evidence="2 3">DSM 20419</strain>
    </source>
</reference>
<dbReference type="Proteomes" id="UP000545286">
    <property type="component" value="Unassembled WGS sequence"/>
</dbReference>
<evidence type="ECO:0000313" key="3">
    <source>
        <dbReference type="Proteomes" id="UP000545286"/>
    </source>
</evidence>
<dbReference type="EMBL" id="JACHWJ010000005">
    <property type="protein sequence ID" value="MBB2958967.1"/>
    <property type="molecule type" value="Genomic_DNA"/>
</dbReference>
<proteinExistence type="predicted"/>
<keyword evidence="1" id="KW-0812">Transmembrane</keyword>
<sequence length="355" mass="37515">MSPARITTLVNLELRQRLRNVAWYVLLGIFAVLLLGMTALSLAVFGDLQESGSWMYSIIVYFVLLLALLVSPTLSGNAINGDRDAATLAPIQVTLATTAEIVAAKFVAAWITGLAFLVVAAPFLIFAGVVGAVAPIQVVVSLLVLLVEVGIVAAIGVGFSGILARPLFSVAASYLTIAALTVGTGIAFGLGGAAVTAEVTNTSRYPVYEELAPDEEFDEDNFTCGPWETYTYEVPRYDLVWGVLAANPFAVLTDATPVTFGEWGQPDDFFAGAKLLLRQAQIGPETGEQRYDGCVDPNAMNYDAGPTPDEVMASTVPSWFVGLALQLLLAGGLLGGAWARTRTPAKRLPPGTRVA</sequence>
<keyword evidence="1" id="KW-0472">Membrane</keyword>
<keyword evidence="3" id="KW-1185">Reference proteome</keyword>
<gene>
    <name evidence="2" type="ORF">FHX72_003119</name>
</gene>
<protein>
    <submittedName>
        <fullName evidence="2">ABC-type transport system involved in multi-copper enzyme maturation permease subunit</fullName>
    </submittedName>
</protein>
<dbReference type="RefSeq" id="WP_183626179.1">
    <property type="nucleotide sequence ID" value="NZ_JACHWJ010000005.1"/>
</dbReference>
<name>A0A7W4YG51_9MICO</name>
<comment type="caution">
    <text evidence="2">The sequence shown here is derived from an EMBL/GenBank/DDBJ whole genome shotgun (WGS) entry which is preliminary data.</text>
</comment>
<keyword evidence="1" id="KW-1133">Transmembrane helix</keyword>
<feature type="transmembrane region" description="Helical" evidence="1">
    <location>
        <begin position="21"/>
        <end position="42"/>
    </location>
</feature>
<feature type="transmembrane region" description="Helical" evidence="1">
    <location>
        <begin position="107"/>
        <end position="130"/>
    </location>
</feature>
<feature type="transmembrane region" description="Helical" evidence="1">
    <location>
        <begin position="319"/>
        <end position="339"/>
    </location>
</feature>
<feature type="transmembrane region" description="Helical" evidence="1">
    <location>
        <begin position="54"/>
        <end position="74"/>
    </location>
</feature>
<feature type="transmembrane region" description="Helical" evidence="1">
    <location>
        <begin position="136"/>
        <end position="159"/>
    </location>
</feature>
<feature type="transmembrane region" description="Helical" evidence="1">
    <location>
        <begin position="171"/>
        <end position="195"/>
    </location>
</feature>
<evidence type="ECO:0000256" key="1">
    <source>
        <dbReference type="SAM" id="Phobius"/>
    </source>
</evidence>
<accession>A0A7W4YG51</accession>
<dbReference type="AlphaFoldDB" id="A0A7W4YG51"/>